<accession>A0ABD2NL27</accession>
<dbReference type="EMBL" id="JABFTP020000124">
    <property type="protein sequence ID" value="KAL3279125.1"/>
    <property type="molecule type" value="Genomic_DNA"/>
</dbReference>
<reference evidence="1 2" key="1">
    <citation type="journal article" date="2021" name="BMC Biol.">
        <title>Horizontally acquired antibacterial genes associated with adaptive radiation of ladybird beetles.</title>
        <authorList>
            <person name="Li H.S."/>
            <person name="Tang X.F."/>
            <person name="Huang Y.H."/>
            <person name="Xu Z.Y."/>
            <person name="Chen M.L."/>
            <person name="Du X.Y."/>
            <person name="Qiu B.Y."/>
            <person name="Chen P.T."/>
            <person name="Zhang W."/>
            <person name="Slipinski A."/>
            <person name="Escalona H.E."/>
            <person name="Waterhouse R.M."/>
            <person name="Zwick A."/>
            <person name="Pang H."/>
        </authorList>
    </citation>
    <scope>NUCLEOTIDE SEQUENCE [LARGE SCALE GENOMIC DNA]</scope>
    <source>
        <strain evidence="1">SYSU2018</strain>
    </source>
</reference>
<dbReference type="PANTHER" id="PTHR10635">
    <property type="entry name" value="COATOMER SUBUNIT BETA"/>
    <property type="match status" value="1"/>
</dbReference>
<dbReference type="Proteomes" id="UP001516400">
    <property type="component" value="Unassembled WGS sequence"/>
</dbReference>
<gene>
    <name evidence="1" type="ORF">HHI36_016639</name>
</gene>
<dbReference type="InterPro" id="IPR011989">
    <property type="entry name" value="ARM-like"/>
</dbReference>
<keyword evidence="2" id="KW-1185">Reference proteome</keyword>
<name>A0ABD2NL27_9CUCU</name>
<protein>
    <submittedName>
        <fullName evidence="1">Uncharacterized protein</fullName>
    </submittedName>
</protein>
<organism evidence="1 2">
    <name type="scientific">Cryptolaemus montrouzieri</name>
    <dbReference type="NCBI Taxonomy" id="559131"/>
    <lineage>
        <taxon>Eukaryota</taxon>
        <taxon>Metazoa</taxon>
        <taxon>Ecdysozoa</taxon>
        <taxon>Arthropoda</taxon>
        <taxon>Hexapoda</taxon>
        <taxon>Insecta</taxon>
        <taxon>Pterygota</taxon>
        <taxon>Neoptera</taxon>
        <taxon>Endopterygota</taxon>
        <taxon>Coleoptera</taxon>
        <taxon>Polyphaga</taxon>
        <taxon>Cucujiformia</taxon>
        <taxon>Coccinelloidea</taxon>
        <taxon>Coccinellidae</taxon>
        <taxon>Scymninae</taxon>
        <taxon>Scymnini</taxon>
        <taxon>Cryptolaemus</taxon>
    </lineage>
</organism>
<proteinExistence type="predicted"/>
<comment type="caution">
    <text evidence="1">The sequence shown here is derived from an EMBL/GenBank/DDBJ whole genome shotgun (WGS) entry which is preliminary data.</text>
</comment>
<sequence>MIKKFNDIESNHIIKFRQANSTRGTLVTLSTAPTAIKAAASCYIELIIKESDNNVKLIVLDRLIALREHPTHERVLQESVMDILRVLASPDLEVTYTSQLSNM</sequence>
<dbReference type="Gene3D" id="1.25.10.10">
    <property type="entry name" value="Leucine-rich Repeat Variant"/>
    <property type="match status" value="1"/>
</dbReference>
<dbReference type="AlphaFoldDB" id="A0ABD2NL27"/>
<evidence type="ECO:0000313" key="1">
    <source>
        <dbReference type="EMBL" id="KAL3279125.1"/>
    </source>
</evidence>
<evidence type="ECO:0000313" key="2">
    <source>
        <dbReference type="Proteomes" id="UP001516400"/>
    </source>
</evidence>
<dbReference type="PANTHER" id="PTHR10635:SF0">
    <property type="entry name" value="COATOMER SUBUNIT BETA"/>
    <property type="match status" value="1"/>
</dbReference>
<dbReference type="InterPro" id="IPR016460">
    <property type="entry name" value="COPB1"/>
</dbReference>